<dbReference type="PANTHER" id="PTHR11601">
    <property type="entry name" value="CYSTEINE DESULFURYLASE FAMILY MEMBER"/>
    <property type="match status" value="1"/>
</dbReference>
<evidence type="ECO:0000256" key="10">
    <source>
        <dbReference type="ARBA" id="ARBA00023014"/>
    </source>
</evidence>
<sequence>MIPFFSDIFGNPSSDTHTYGWEASQAVESARQQIASVVGAKPEEIFFTSGASESNNLAIKGTAQFLINHPIRPKNHILTCATEHKSVLESCRSLEKNGVHTTYLPVNGLGIIDLDQLSENITDQTFLVSIMAVNNEIGVIQNLKEIGKICRSKNVYFHVDAAQGFGKIKINVDENNIDMMSISSHKIYGPKGVGAIYIRKRPKVKLFPILHGGGQERGIRSGTVPSALCVGLGEAAEIMDKEREKDWQHALILRNKFLDIIMRECSEVHINGCMEKRVPINVNLCFSCVESEGLMTCAKDVAISAGSACSSAFLEPSYVICALGITEDLINTATRISFGRNTTEEEAEFAAHHIAETVNRLRRMSPLWDSKNNRSLTRFPCHCPMK</sequence>
<dbReference type="PROSITE" id="PS00595">
    <property type="entry name" value="AA_TRANSFER_CLASS_5"/>
    <property type="match status" value="1"/>
</dbReference>
<evidence type="ECO:0000256" key="6">
    <source>
        <dbReference type="ARBA" id="ARBA00022679"/>
    </source>
</evidence>
<comment type="cofactor">
    <cofactor evidence="1 12">
        <name>pyridoxal 5'-phosphate</name>
        <dbReference type="ChEBI" id="CHEBI:597326"/>
    </cofactor>
</comment>
<evidence type="ECO:0000259" key="13">
    <source>
        <dbReference type="Pfam" id="PF00266"/>
    </source>
</evidence>
<evidence type="ECO:0000256" key="7">
    <source>
        <dbReference type="ARBA" id="ARBA00022723"/>
    </source>
</evidence>
<evidence type="ECO:0000256" key="4">
    <source>
        <dbReference type="ARBA" id="ARBA00012239"/>
    </source>
</evidence>
<evidence type="ECO:0000313" key="15">
    <source>
        <dbReference type="Proteomes" id="UP001320209"/>
    </source>
</evidence>
<accession>A0ABM7V9P4</accession>
<gene>
    <name evidence="14" type="primary">iscS</name>
    <name evidence="14" type="ORF">HYD_6390</name>
</gene>
<evidence type="ECO:0000256" key="8">
    <source>
        <dbReference type="ARBA" id="ARBA00022898"/>
    </source>
</evidence>
<dbReference type="Pfam" id="PF00266">
    <property type="entry name" value="Aminotran_5"/>
    <property type="match status" value="1"/>
</dbReference>
<dbReference type="Proteomes" id="UP001320209">
    <property type="component" value="Chromosome"/>
</dbReference>
<reference evidence="14" key="1">
    <citation type="submission" date="2021-10" db="EMBL/GenBank/DDBJ databases">
        <title>Genome Sequence of The Candidatus Hydrogeosomobacter endosymbioticus, an Intracellular Bacterial Symbiont of the Anaerobic Ciliate GW7.</title>
        <authorList>
            <person name="Shiohama Y."/>
            <person name="Shinzato N."/>
        </authorList>
    </citation>
    <scope>NUCLEOTIDE SEQUENCE [LARGE SCALE GENOMIC DNA]</scope>
    <source>
        <strain evidence="14">200920</strain>
    </source>
</reference>
<keyword evidence="9" id="KW-0408">Iron</keyword>
<dbReference type="InterPro" id="IPR015422">
    <property type="entry name" value="PyrdxlP-dep_Trfase_small"/>
</dbReference>
<dbReference type="InterPro" id="IPR020578">
    <property type="entry name" value="Aminotrans_V_PyrdxlP_BS"/>
</dbReference>
<dbReference type="EMBL" id="AP025225">
    <property type="protein sequence ID" value="BDB96506.1"/>
    <property type="molecule type" value="Genomic_DNA"/>
</dbReference>
<dbReference type="InterPro" id="IPR016454">
    <property type="entry name" value="Cysteine_dSase"/>
</dbReference>
<dbReference type="InterPro" id="IPR015424">
    <property type="entry name" value="PyrdxlP-dep_Trfase"/>
</dbReference>
<comment type="catalytic activity">
    <reaction evidence="11">
        <text>(sulfur carrier)-H + L-cysteine = (sulfur carrier)-SH + L-alanine</text>
        <dbReference type="Rhea" id="RHEA:43892"/>
        <dbReference type="Rhea" id="RHEA-COMP:14737"/>
        <dbReference type="Rhea" id="RHEA-COMP:14739"/>
        <dbReference type="ChEBI" id="CHEBI:29917"/>
        <dbReference type="ChEBI" id="CHEBI:35235"/>
        <dbReference type="ChEBI" id="CHEBI:57972"/>
        <dbReference type="ChEBI" id="CHEBI:64428"/>
        <dbReference type="EC" id="2.8.1.7"/>
    </reaction>
</comment>
<feature type="domain" description="Aminotransferase class V" evidence="13">
    <location>
        <begin position="3"/>
        <end position="347"/>
    </location>
</feature>
<keyword evidence="8" id="KW-0663">Pyridoxal phosphate</keyword>
<dbReference type="InterPro" id="IPR015421">
    <property type="entry name" value="PyrdxlP-dep_Trfase_major"/>
</dbReference>
<evidence type="ECO:0000313" key="14">
    <source>
        <dbReference type="EMBL" id="BDB96506.1"/>
    </source>
</evidence>
<organism evidence="14 15">
    <name type="scientific">Candidatus Hydrogenosomobacter endosymbioticus</name>
    <dbReference type="NCBI Taxonomy" id="2558174"/>
    <lineage>
        <taxon>Bacteria</taxon>
        <taxon>Pseudomonadati</taxon>
        <taxon>Pseudomonadota</taxon>
        <taxon>Alphaproteobacteria</taxon>
        <taxon>Holosporales</taxon>
        <taxon>Holosporaceae</taxon>
        <taxon>Candidatus Hydrogenosomobacter</taxon>
    </lineage>
</organism>
<dbReference type="Gene3D" id="3.40.640.10">
    <property type="entry name" value="Type I PLP-dependent aspartate aminotransferase-like (Major domain)"/>
    <property type="match status" value="1"/>
</dbReference>
<comment type="function">
    <text evidence="2">Catalyzes the removal of elemental sulfur atoms from cysteine to produce alanine. Seems to participate in the biosynthesis of the nitrogenase metalloclusters by providing the inorganic sulfur required for the Fe-S core formation.</text>
</comment>
<evidence type="ECO:0000256" key="12">
    <source>
        <dbReference type="RuleBase" id="RU004504"/>
    </source>
</evidence>
<evidence type="ECO:0000256" key="2">
    <source>
        <dbReference type="ARBA" id="ARBA00003120"/>
    </source>
</evidence>
<evidence type="ECO:0000256" key="1">
    <source>
        <dbReference type="ARBA" id="ARBA00001933"/>
    </source>
</evidence>
<name>A0ABM7V9P4_9PROT</name>
<evidence type="ECO:0000256" key="3">
    <source>
        <dbReference type="ARBA" id="ARBA00006490"/>
    </source>
</evidence>
<keyword evidence="10" id="KW-0411">Iron-sulfur</keyword>
<dbReference type="PANTHER" id="PTHR11601:SF34">
    <property type="entry name" value="CYSTEINE DESULFURASE"/>
    <property type="match status" value="1"/>
</dbReference>
<keyword evidence="6" id="KW-0808">Transferase</keyword>
<protein>
    <recommendedName>
        <fullName evidence="5">Cysteine desulfurase</fullName>
        <ecNumber evidence="4">2.8.1.7</ecNumber>
    </recommendedName>
</protein>
<evidence type="ECO:0000256" key="5">
    <source>
        <dbReference type="ARBA" id="ARBA00013558"/>
    </source>
</evidence>
<evidence type="ECO:0000256" key="11">
    <source>
        <dbReference type="ARBA" id="ARBA00050776"/>
    </source>
</evidence>
<dbReference type="SUPFAM" id="SSF53383">
    <property type="entry name" value="PLP-dependent transferases"/>
    <property type="match status" value="1"/>
</dbReference>
<proteinExistence type="inferred from homology"/>
<keyword evidence="15" id="KW-1185">Reference proteome</keyword>
<keyword evidence="7" id="KW-0479">Metal-binding</keyword>
<comment type="similarity">
    <text evidence="3">Belongs to the class-V pyridoxal-phosphate-dependent aminotransferase family. NifS/IscS subfamily.</text>
</comment>
<dbReference type="EC" id="2.8.1.7" evidence="4"/>
<dbReference type="PIRSF" id="PIRSF005572">
    <property type="entry name" value="NifS"/>
    <property type="match status" value="1"/>
</dbReference>
<dbReference type="Gene3D" id="3.90.1150.10">
    <property type="entry name" value="Aspartate Aminotransferase, domain 1"/>
    <property type="match status" value="1"/>
</dbReference>
<evidence type="ECO:0000256" key="9">
    <source>
        <dbReference type="ARBA" id="ARBA00023004"/>
    </source>
</evidence>
<dbReference type="InterPro" id="IPR000192">
    <property type="entry name" value="Aminotrans_V_dom"/>
</dbReference>